<dbReference type="EC" id="4.6.1.1" evidence="3"/>
<dbReference type="PATRIC" id="fig|1590043.3.peg.1439"/>
<dbReference type="CDD" id="cd00130">
    <property type="entry name" value="PAS"/>
    <property type="match status" value="1"/>
</dbReference>
<dbReference type="Gene3D" id="1.25.40.10">
    <property type="entry name" value="Tetratricopeptide repeat domain"/>
    <property type="match status" value="1"/>
</dbReference>
<dbReference type="InterPro" id="IPR050697">
    <property type="entry name" value="Adenylyl/Guanylyl_Cyclase_3/4"/>
</dbReference>
<dbReference type="OrthoDB" id="9812358at2"/>
<dbReference type="GO" id="GO:0035556">
    <property type="term" value="P:intracellular signal transduction"/>
    <property type="evidence" value="ECO:0007669"/>
    <property type="project" value="InterPro"/>
</dbReference>
<evidence type="ECO:0000313" key="5">
    <source>
        <dbReference type="Proteomes" id="UP000051497"/>
    </source>
</evidence>
<dbReference type="STRING" id="295108.HT99x_01412"/>
<sequence>MHDEKDGDFGSSVIYKNVLQNMQDGVIAIASDGKIVTFNQAAANILMIKIEQYIGQHFTKIFSTLLLDPRNDELNDAILSAIYESKTAHHKDVKYYFNGLSKDLLVSSAALIIESEGASVKAGMIIVISDITQRQRLAHVQNLFGKYVDPSIANRLIEQSDHEIMKANRQVITVSFCDMHDFTSLCEILSPTMMEDLTNLFLSKMSRSVHKNKGVIDKFIGDSIMAFWGFPAAEGVNHSFYGCLTALDQVQCLAELNAEIKALLKLEDFSISLGIGVAAGELIVANVGSQERKNFTVLGNIVNLAARLVGVNKIYGTQVLVTDGVFNATYNEFEFREIDTIVVKGKEQHTTVYELLSLKGMLDESKRDFMACYAQGLQCYRNREWADAKSHFNKALELKADDKASHVMLGRIEEYRIHPPGESWGGVWVIDRK</sequence>
<dbReference type="RefSeq" id="WP_075066035.1">
    <property type="nucleotide sequence ID" value="NZ_LKAJ02000001.1"/>
</dbReference>
<proteinExistence type="predicted"/>
<dbReference type="CDD" id="cd07302">
    <property type="entry name" value="CHD"/>
    <property type="match status" value="1"/>
</dbReference>
<protein>
    <submittedName>
        <fullName evidence="3">Adenylate cyclase 1</fullName>
        <ecNumber evidence="3">4.6.1.1</ecNumber>
    </submittedName>
    <submittedName>
        <fullName evidence="4">PAS domain-containing protein</fullName>
    </submittedName>
</protein>
<dbReference type="InterPro" id="IPR011990">
    <property type="entry name" value="TPR-like_helical_dom_sf"/>
</dbReference>
<dbReference type="SUPFAM" id="SSF55785">
    <property type="entry name" value="PYP-like sensor domain (PAS domain)"/>
    <property type="match status" value="1"/>
</dbReference>
<accession>A0A0Q9YLL3</accession>
<feature type="domain" description="Guanylate cyclase" evidence="2">
    <location>
        <begin position="173"/>
        <end position="309"/>
    </location>
</feature>
<dbReference type="PANTHER" id="PTHR43081">
    <property type="entry name" value="ADENYLATE CYCLASE, TERMINAL-DIFFERENTIATION SPECIFIC-RELATED"/>
    <property type="match status" value="1"/>
</dbReference>
<dbReference type="PROSITE" id="PS50125">
    <property type="entry name" value="GUANYLATE_CYCLASE_2"/>
    <property type="match status" value="1"/>
</dbReference>
<organism evidence="3">
    <name type="scientific">Candidatus Berkiella aquae</name>
    <dbReference type="NCBI Taxonomy" id="295108"/>
    <lineage>
        <taxon>Bacteria</taxon>
        <taxon>Pseudomonadati</taxon>
        <taxon>Pseudomonadota</taxon>
        <taxon>Gammaproteobacteria</taxon>
        <taxon>Candidatus Berkiellales</taxon>
        <taxon>Candidatus Berkiellaceae</taxon>
        <taxon>Candidatus Berkiella</taxon>
    </lineage>
</organism>
<keyword evidence="5" id="KW-1185">Reference proteome</keyword>
<keyword evidence="3" id="KW-0456">Lyase</keyword>
<dbReference type="AlphaFoldDB" id="A0A0Q9YLL3"/>
<dbReference type="Pfam" id="PF13426">
    <property type="entry name" value="PAS_9"/>
    <property type="match status" value="1"/>
</dbReference>
<dbReference type="InterPro" id="IPR029787">
    <property type="entry name" value="Nucleotide_cyclase"/>
</dbReference>
<comment type="caution">
    <text evidence="3">The sequence shown here is derived from an EMBL/GenBank/DDBJ whole genome shotgun (WGS) entry which is preliminary data.</text>
</comment>
<dbReference type="InterPro" id="IPR035965">
    <property type="entry name" value="PAS-like_dom_sf"/>
</dbReference>
<gene>
    <name evidence="3" type="primary">cyaA</name>
    <name evidence="4" type="ORF">HT99x_009070</name>
    <name evidence="3" type="ORF">HT99x_01412</name>
</gene>
<dbReference type="InterPro" id="IPR000014">
    <property type="entry name" value="PAS"/>
</dbReference>
<evidence type="ECO:0000259" key="2">
    <source>
        <dbReference type="PROSITE" id="PS50125"/>
    </source>
</evidence>
<reference evidence="4" key="3">
    <citation type="submission" date="2021-06" db="EMBL/GenBank/DDBJ databases">
        <title>Genomic Description and Analysis of Intracellular Bacteria, Candidatus Berkiella cookevillensis and Candidatus Berkiella aquae.</title>
        <authorList>
            <person name="Kidane D.T."/>
            <person name="Mehari Y.T."/>
            <person name="Rice F.C."/>
            <person name="Arivett B.A."/>
            <person name="Farone A.L."/>
            <person name="Berk S.G."/>
            <person name="Farone M.B."/>
        </authorList>
    </citation>
    <scope>NUCLEOTIDE SEQUENCE</scope>
    <source>
        <strain evidence="4">HT99</strain>
    </source>
</reference>
<dbReference type="SUPFAM" id="SSF48452">
    <property type="entry name" value="TPR-like"/>
    <property type="match status" value="1"/>
</dbReference>
<feature type="domain" description="PAS" evidence="1">
    <location>
        <begin position="11"/>
        <end position="86"/>
    </location>
</feature>
<dbReference type="SMART" id="SM00044">
    <property type="entry name" value="CYCc"/>
    <property type="match status" value="1"/>
</dbReference>
<dbReference type="Gene3D" id="3.30.450.20">
    <property type="entry name" value="PAS domain"/>
    <property type="match status" value="1"/>
</dbReference>
<dbReference type="SUPFAM" id="SSF55073">
    <property type="entry name" value="Nucleotide cyclase"/>
    <property type="match status" value="1"/>
</dbReference>
<evidence type="ECO:0000313" key="4">
    <source>
        <dbReference type="EMBL" id="MCS5711587.1"/>
    </source>
</evidence>
<dbReference type="NCBIfam" id="TIGR00229">
    <property type="entry name" value="sensory_box"/>
    <property type="match status" value="1"/>
</dbReference>
<dbReference type="PROSITE" id="PS50112">
    <property type="entry name" value="PAS"/>
    <property type="match status" value="1"/>
</dbReference>
<evidence type="ECO:0000259" key="1">
    <source>
        <dbReference type="PROSITE" id="PS50112"/>
    </source>
</evidence>
<dbReference type="Proteomes" id="UP000051497">
    <property type="component" value="Unassembled WGS sequence"/>
</dbReference>
<dbReference type="GO" id="GO:0004016">
    <property type="term" value="F:adenylate cyclase activity"/>
    <property type="evidence" value="ECO:0007669"/>
    <property type="project" value="UniProtKB-EC"/>
</dbReference>
<name>A0A0Q9YLL3_9GAMM</name>
<evidence type="ECO:0000313" key="3">
    <source>
        <dbReference type="EMBL" id="KRG21659.1"/>
    </source>
</evidence>
<dbReference type="PANTHER" id="PTHR43081:SF1">
    <property type="entry name" value="ADENYLATE CYCLASE, TERMINAL-DIFFERENTIATION SPECIFIC"/>
    <property type="match status" value="1"/>
</dbReference>
<dbReference type="InterPro" id="IPR001054">
    <property type="entry name" value="A/G_cyclase"/>
</dbReference>
<dbReference type="Pfam" id="PF00211">
    <property type="entry name" value="Guanylate_cyc"/>
    <property type="match status" value="1"/>
</dbReference>
<reference evidence="3" key="1">
    <citation type="submission" date="2015-09" db="EMBL/GenBank/DDBJ databases">
        <title>Draft Genome Sequences of Two Novel Amoeba-resistant Intranuclear Bacteria, Candidatus Berkiella cookevillensis and Candidatus Berkiella aquae.</title>
        <authorList>
            <person name="Mehari Y.T."/>
            <person name="Arivett B.A."/>
            <person name="Farone A.L."/>
            <person name="Gunderson J.H."/>
            <person name="Farone M.B."/>
        </authorList>
    </citation>
    <scope>NUCLEOTIDE SEQUENCE [LARGE SCALE GENOMIC DNA]</scope>
    <source>
        <strain evidence="3">HT99</strain>
    </source>
</reference>
<dbReference type="Gene3D" id="3.30.70.1230">
    <property type="entry name" value="Nucleotide cyclase"/>
    <property type="match status" value="1"/>
</dbReference>
<dbReference type="EMBL" id="LKAJ02000001">
    <property type="protein sequence ID" value="MCS5711587.1"/>
    <property type="molecule type" value="Genomic_DNA"/>
</dbReference>
<dbReference type="EMBL" id="LKAJ01000004">
    <property type="protein sequence ID" value="KRG21659.1"/>
    <property type="molecule type" value="Genomic_DNA"/>
</dbReference>
<dbReference type="GO" id="GO:0006171">
    <property type="term" value="P:cAMP biosynthetic process"/>
    <property type="evidence" value="ECO:0007669"/>
    <property type="project" value="TreeGrafter"/>
</dbReference>
<reference evidence="4" key="2">
    <citation type="journal article" date="2016" name="Genome Announc.">
        <title>Draft Genome Sequences of Two Novel Amoeba-Resistant Intranuclear Bacteria, 'Candidatus Berkiella cookevillensis' and 'Candidatus Berkiella aquae'.</title>
        <authorList>
            <person name="Mehari Y.T."/>
            <person name="Arivett B.A."/>
            <person name="Farone A.L."/>
            <person name="Gunderson J.H."/>
            <person name="Farone M.B."/>
        </authorList>
    </citation>
    <scope>NUCLEOTIDE SEQUENCE</scope>
    <source>
        <strain evidence="4">HT99</strain>
    </source>
</reference>
<dbReference type="SMART" id="SM00091">
    <property type="entry name" value="PAS"/>
    <property type="match status" value="1"/>
</dbReference>